<feature type="compositionally biased region" description="Polar residues" evidence="1">
    <location>
        <begin position="74"/>
        <end position="89"/>
    </location>
</feature>
<reference evidence="2" key="1">
    <citation type="journal article" date="2013" name="BMC Genomics">
        <title>Unscrambling butterfly oogenesis.</title>
        <authorList>
            <person name="Carter J.M."/>
            <person name="Baker S.C."/>
            <person name="Pink R."/>
            <person name="Carter D.R."/>
            <person name="Collins A."/>
            <person name="Tomlin J."/>
            <person name="Gibbs M."/>
            <person name="Breuker C.J."/>
        </authorList>
    </citation>
    <scope>NUCLEOTIDE SEQUENCE</scope>
    <source>
        <tissue evidence="2">Ovary</tissue>
    </source>
</reference>
<dbReference type="EMBL" id="GAIX01007190">
    <property type="protein sequence ID" value="JAA85370.1"/>
    <property type="molecule type" value="Transcribed_RNA"/>
</dbReference>
<feature type="region of interest" description="Disordered" evidence="1">
    <location>
        <begin position="46"/>
        <end position="89"/>
    </location>
</feature>
<accession>S4PEA7</accession>
<evidence type="ECO:0000256" key="1">
    <source>
        <dbReference type="SAM" id="MobiDB-lite"/>
    </source>
</evidence>
<proteinExistence type="predicted"/>
<sequence length="89" mass="9852">MTFVNSLNLCESCNFLVFCNIFNMSNRNLYYDYGNAISWNSQALPSGGSQGNDPLAPAIPNSRNMYQHPAVSGYNPNPQDSRAQNMPVT</sequence>
<feature type="non-terminal residue" evidence="2">
    <location>
        <position position="89"/>
    </location>
</feature>
<evidence type="ECO:0000313" key="2">
    <source>
        <dbReference type="EMBL" id="JAA85370.1"/>
    </source>
</evidence>
<organism evidence="2">
    <name type="scientific">Pararge aegeria</name>
    <name type="common">speckled wood butterfly</name>
    <dbReference type="NCBI Taxonomy" id="116150"/>
    <lineage>
        <taxon>Eukaryota</taxon>
        <taxon>Metazoa</taxon>
        <taxon>Ecdysozoa</taxon>
        <taxon>Arthropoda</taxon>
        <taxon>Hexapoda</taxon>
        <taxon>Insecta</taxon>
        <taxon>Pterygota</taxon>
        <taxon>Neoptera</taxon>
        <taxon>Endopterygota</taxon>
        <taxon>Lepidoptera</taxon>
        <taxon>Glossata</taxon>
        <taxon>Ditrysia</taxon>
        <taxon>Papilionoidea</taxon>
        <taxon>Nymphalidae</taxon>
        <taxon>Satyrinae</taxon>
        <taxon>Satyrini</taxon>
        <taxon>Parargina</taxon>
        <taxon>Pararge</taxon>
    </lineage>
</organism>
<dbReference type="AlphaFoldDB" id="S4PEA7"/>
<name>S4PEA7_9NEOP</name>
<protein>
    <submittedName>
        <fullName evidence="2">Uncharacterized protein</fullName>
    </submittedName>
</protein>
<reference evidence="2" key="2">
    <citation type="submission" date="2013-05" db="EMBL/GenBank/DDBJ databases">
        <authorList>
            <person name="Carter J.-M."/>
            <person name="Baker S.C."/>
            <person name="Pink R."/>
            <person name="Carter D.R.F."/>
            <person name="Collins A."/>
            <person name="Tomlin J."/>
            <person name="Gibbs M."/>
            <person name="Breuker C.J."/>
        </authorList>
    </citation>
    <scope>NUCLEOTIDE SEQUENCE</scope>
    <source>
        <tissue evidence="2">Ovary</tissue>
    </source>
</reference>